<dbReference type="RefSeq" id="WP_130161582.1">
    <property type="nucleotide sequence ID" value="NZ_SGIM01000003.1"/>
</dbReference>
<dbReference type="Pfam" id="PF04879">
    <property type="entry name" value="Molybdop_Fe4S4"/>
    <property type="match status" value="1"/>
</dbReference>
<dbReference type="SUPFAM" id="SSF50692">
    <property type="entry name" value="ADC-like"/>
    <property type="match status" value="1"/>
</dbReference>
<comment type="similarity">
    <text evidence="1">Belongs to the prokaryotic molybdopterin-containing oxidoreductase family.</text>
</comment>
<dbReference type="SMART" id="SM00926">
    <property type="entry name" value="Molybdop_Fe4S4"/>
    <property type="match status" value="1"/>
</dbReference>
<keyword evidence="2" id="KW-0479">Metal-binding</keyword>
<dbReference type="PANTHER" id="PTHR43742:SF2">
    <property type="entry name" value="ASSIMILATORY NITRATE REDUCTASE CATALYTIC SUBUNIT"/>
    <property type="match status" value="1"/>
</dbReference>
<evidence type="ECO:0000256" key="2">
    <source>
        <dbReference type="ARBA" id="ARBA00022723"/>
    </source>
</evidence>
<feature type="domain" description="4Fe-4S Mo/W bis-MGD-type" evidence="5">
    <location>
        <begin position="8"/>
        <end position="64"/>
    </location>
</feature>
<dbReference type="GO" id="GO:0043546">
    <property type="term" value="F:molybdopterin cofactor binding"/>
    <property type="evidence" value="ECO:0007669"/>
    <property type="project" value="InterPro"/>
</dbReference>
<gene>
    <name evidence="6" type="ORF">EXE30_05750</name>
</gene>
<dbReference type="EMBL" id="SGIM01000003">
    <property type="protein sequence ID" value="RZF54726.1"/>
    <property type="molecule type" value="Genomic_DNA"/>
</dbReference>
<dbReference type="AlphaFoldDB" id="A0A4Q6XDK1"/>
<dbReference type="GO" id="GO:0051536">
    <property type="term" value="F:iron-sulfur cluster binding"/>
    <property type="evidence" value="ECO:0007669"/>
    <property type="project" value="UniProtKB-KW"/>
</dbReference>
<protein>
    <submittedName>
        <fullName evidence="6">Molybdopterin oxidoreductase family protein</fullName>
    </submittedName>
</protein>
<sequence length="761" mass="85954">MTISSTASRQDVTACILCSRNCGLSVEIENNQFKKIKGDDQHPFSQGYICQKAARLQHYQKHADRLTSPLKRQADGSFKEVSWEQAIQEIADQLVQIRNTYGGTAFASVGGGGQGNHLGAAYGRQLLYAMKSFYAYNSLAQEKTGDFWVNGRLFGSQACHTTEDVEHADYVLFIGTNPFQAHGIPNARDTLKHIKKDPNRTMVVFDPRVTETAKQADIHVQLKPGTDAYLMSAMIAIMLRENLYDQQFIQQHTHGFEQVKQAFLNIPVEEYIQKADVPIELIYQIVRDFAKAKSACVRIDLGIQHTLNTTLNGYLEKLLYLLAGHFGQQGTNNLHTMFIPILTNTDERNPKYRRTVHHKMFPISGFFPPNILPDEILKGGEKRVRAVFVDSCNPLLTYADTSAYEQAFQSLDLLVVVDVAMTETARLAHYILPAHTQFEKWEFTGFNLEFPKNGFHLRHPLFQAKGNTLPEAEIYTRLLEAMQVMPKTFPILSKIAEKASANTAYLAYFAALGASFARNRKLIPFAASIVYRTLGKTLPNDAASTALLLPLSMQYAAQHYKAVKRAGYEGNRLNLGVKLFQTILEQRSGVVLSQHEYRDVWNLIAYKDKKIRLAIPEMFVELAQLNQQSLAFTGDYPFILLAGERRSYNANQIYRDPAWRKVDAEGRLRMNPEDASRLEVENGHHLQCISEHGQIQVTVELDEGMRKGVVSLPHGYGLRYRGGKPIGPQLNLLTSTQHCDPLSKTPYHKYVPVRLERVLAL</sequence>
<dbReference type="Proteomes" id="UP000292110">
    <property type="component" value="Unassembled WGS sequence"/>
</dbReference>
<dbReference type="Gene3D" id="2.40.40.20">
    <property type="match status" value="1"/>
</dbReference>
<dbReference type="Gene3D" id="3.40.50.740">
    <property type="match status" value="1"/>
</dbReference>
<evidence type="ECO:0000256" key="4">
    <source>
        <dbReference type="ARBA" id="ARBA00023014"/>
    </source>
</evidence>
<dbReference type="Pfam" id="PF01568">
    <property type="entry name" value="Molydop_binding"/>
    <property type="match status" value="1"/>
</dbReference>
<keyword evidence="3" id="KW-0408">Iron</keyword>
<keyword evidence="7" id="KW-1185">Reference proteome</keyword>
<dbReference type="SUPFAM" id="SSF53706">
    <property type="entry name" value="Formate dehydrogenase/DMSO reductase, domains 1-3"/>
    <property type="match status" value="1"/>
</dbReference>
<dbReference type="GO" id="GO:0016491">
    <property type="term" value="F:oxidoreductase activity"/>
    <property type="evidence" value="ECO:0007669"/>
    <property type="project" value="InterPro"/>
</dbReference>
<proteinExistence type="inferred from homology"/>
<dbReference type="Pfam" id="PF00384">
    <property type="entry name" value="Molybdopterin"/>
    <property type="match status" value="1"/>
</dbReference>
<evidence type="ECO:0000256" key="1">
    <source>
        <dbReference type="ARBA" id="ARBA00010312"/>
    </source>
</evidence>
<dbReference type="PROSITE" id="PS51669">
    <property type="entry name" value="4FE4S_MOW_BIS_MGD"/>
    <property type="match status" value="1"/>
</dbReference>
<dbReference type="InterPro" id="IPR006963">
    <property type="entry name" value="Mopterin_OxRdtase_4Fe-4S_dom"/>
</dbReference>
<organism evidence="6 7">
    <name type="scientific">Acinetobacter halotolerans</name>
    <dbReference type="NCBI Taxonomy" id="1752076"/>
    <lineage>
        <taxon>Bacteria</taxon>
        <taxon>Pseudomonadati</taxon>
        <taxon>Pseudomonadota</taxon>
        <taxon>Gammaproteobacteria</taxon>
        <taxon>Moraxellales</taxon>
        <taxon>Moraxellaceae</taxon>
        <taxon>Acinetobacter</taxon>
    </lineage>
</organism>
<dbReference type="InterPro" id="IPR006657">
    <property type="entry name" value="MoPterin_dinucl-bd_dom"/>
</dbReference>
<comment type="caution">
    <text evidence="6">The sequence shown here is derived from an EMBL/GenBank/DDBJ whole genome shotgun (WGS) entry which is preliminary data.</text>
</comment>
<accession>A0A4Q6XDK1</accession>
<evidence type="ECO:0000259" key="5">
    <source>
        <dbReference type="PROSITE" id="PS51669"/>
    </source>
</evidence>
<keyword evidence="4" id="KW-0411">Iron-sulfur</keyword>
<name>A0A4Q6XDK1_9GAMM</name>
<dbReference type="Gene3D" id="3.30.2070.10">
    <property type="entry name" value="Formate dehydrogenase/DMSO reductase"/>
    <property type="match status" value="1"/>
</dbReference>
<evidence type="ECO:0000313" key="7">
    <source>
        <dbReference type="Proteomes" id="UP000292110"/>
    </source>
</evidence>
<evidence type="ECO:0000313" key="6">
    <source>
        <dbReference type="EMBL" id="RZF54726.1"/>
    </source>
</evidence>
<dbReference type="GO" id="GO:0046872">
    <property type="term" value="F:metal ion binding"/>
    <property type="evidence" value="ECO:0007669"/>
    <property type="project" value="UniProtKB-KW"/>
</dbReference>
<dbReference type="InterPro" id="IPR009010">
    <property type="entry name" value="Asp_de-COase-like_dom_sf"/>
</dbReference>
<dbReference type="Gene3D" id="2.20.25.90">
    <property type="entry name" value="ADC-like domains"/>
    <property type="match status" value="1"/>
</dbReference>
<dbReference type="InterPro" id="IPR050612">
    <property type="entry name" value="Prok_Mopterin_Oxidored"/>
</dbReference>
<dbReference type="PANTHER" id="PTHR43742">
    <property type="entry name" value="TRIMETHYLAMINE-N-OXIDE REDUCTASE"/>
    <property type="match status" value="1"/>
</dbReference>
<evidence type="ECO:0000256" key="3">
    <source>
        <dbReference type="ARBA" id="ARBA00023004"/>
    </source>
</evidence>
<dbReference type="Gene3D" id="3.40.228.10">
    <property type="entry name" value="Dimethylsulfoxide Reductase, domain 2"/>
    <property type="match status" value="1"/>
</dbReference>
<dbReference type="InterPro" id="IPR006656">
    <property type="entry name" value="Mopterin_OxRdtase"/>
</dbReference>
<reference evidence="6 7" key="1">
    <citation type="submission" date="2019-02" db="EMBL/GenBank/DDBJ databases">
        <title>The draft genome of Acinetobacter halotolerans strain JCM 31009.</title>
        <authorList>
            <person name="Qin J."/>
            <person name="Feng Y."/>
            <person name="Nemec A."/>
            <person name="Zong Z."/>
        </authorList>
    </citation>
    <scope>NUCLEOTIDE SEQUENCE [LARGE SCALE GENOMIC DNA]</scope>
    <source>
        <strain evidence="6 7">JCM 31009</strain>
    </source>
</reference>